<gene>
    <name evidence="4" type="ORF">SAMN04488511_12016</name>
</gene>
<dbReference type="EMBL" id="FOJM01000020">
    <property type="protein sequence ID" value="SFA58683.1"/>
    <property type="molecule type" value="Genomic_DNA"/>
</dbReference>
<proteinExistence type="predicted"/>
<evidence type="ECO:0000256" key="2">
    <source>
        <dbReference type="SAM" id="SignalP"/>
    </source>
</evidence>
<dbReference type="AlphaFoldDB" id="A0A1I0U445"/>
<evidence type="ECO:0000259" key="3">
    <source>
        <dbReference type="Pfam" id="PF13441"/>
    </source>
</evidence>
<name>A0A1I0U445_9SPHI</name>
<reference evidence="5" key="1">
    <citation type="submission" date="2016-10" db="EMBL/GenBank/DDBJ databases">
        <authorList>
            <person name="Varghese N."/>
            <person name="Submissions S."/>
        </authorList>
    </citation>
    <scope>NUCLEOTIDE SEQUENCE [LARGE SCALE GENOMIC DNA]</scope>
    <source>
        <strain evidence="5">DSM 18130</strain>
    </source>
</reference>
<protein>
    <submittedName>
        <fullName evidence="4">YMGG-like Gly-zipper</fullName>
    </submittedName>
</protein>
<evidence type="ECO:0000313" key="4">
    <source>
        <dbReference type="EMBL" id="SFA58683.1"/>
    </source>
</evidence>
<dbReference type="PROSITE" id="PS51257">
    <property type="entry name" value="PROKAR_LIPOPROTEIN"/>
    <property type="match status" value="1"/>
</dbReference>
<organism evidence="4 5">
    <name type="scientific">Pedobacter suwonensis</name>
    <dbReference type="NCBI Taxonomy" id="332999"/>
    <lineage>
        <taxon>Bacteria</taxon>
        <taxon>Pseudomonadati</taxon>
        <taxon>Bacteroidota</taxon>
        <taxon>Sphingobacteriia</taxon>
        <taxon>Sphingobacteriales</taxon>
        <taxon>Sphingobacteriaceae</taxon>
        <taxon>Pedobacter</taxon>
    </lineage>
</organism>
<dbReference type="STRING" id="332999.SAMN04488511_12016"/>
<accession>A0A1I0U445</accession>
<keyword evidence="5" id="KW-1185">Reference proteome</keyword>
<keyword evidence="2" id="KW-0732">Signal</keyword>
<dbReference type="Pfam" id="PF13441">
    <property type="entry name" value="Gly-zipper_YMGG"/>
    <property type="match status" value="1"/>
</dbReference>
<feature type="signal peptide" evidence="2">
    <location>
        <begin position="1"/>
        <end position="22"/>
    </location>
</feature>
<feature type="chain" id="PRO_5011571774" evidence="2">
    <location>
        <begin position="23"/>
        <end position="169"/>
    </location>
</feature>
<sequence>MLKLKIMKRILVVIALSSVMFACNNKAKEEAALKQQEAEKQLAIKAVKDSLRLDSFKKAEVARVEKEKEAQHQAELAAARRSSTSARRSYASSGGSSTSAYGGTQPTAKKKGWSDAAKGAVIGGAAGAVGGALIDKKKGRGAIIGGLVGAGGGYLIGRGEDKKSGRVQN</sequence>
<dbReference type="InterPro" id="IPR027367">
    <property type="entry name" value="Gly-zipper_YMGG"/>
</dbReference>
<feature type="compositionally biased region" description="Low complexity" evidence="1">
    <location>
        <begin position="77"/>
        <end position="104"/>
    </location>
</feature>
<feature type="domain" description="YMGG-like Gly-zipper" evidence="3">
    <location>
        <begin position="115"/>
        <end position="158"/>
    </location>
</feature>
<dbReference type="Proteomes" id="UP000198836">
    <property type="component" value="Unassembled WGS sequence"/>
</dbReference>
<evidence type="ECO:0000313" key="5">
    <source>
        <dbReference type="Proteomes" id="UP000198836"/>
    </source>
</evidence>
<evidence type="ECO:0000256" key="1">
    <source>
        <dbReference type="SAM" id="MobiDB-lite"/>
    </source>
</evidence>
<feature type="region of interest" description="Disordered" evidence="1">
    <location>
        <begin position="72"/>
        <end position="109"/>
    </location>
</feature>